<feature type="transmembrane region" description="Helical" evidence="1">
    <location>
        <begin position="135"/>
        <end position="155"/>
    </location>
</feature>
<evidence type="ECO:0000256" key="1">
    <source>
        <dbReference type="SAM" id="Phobius"/>
    </source>
</evidence>
<dbReference type="CTD" id="4541"/>
<proteinExistence type="predicted"/>
<gene>
    <name evidence="2" type="primary">ND6</name>
</gene>
<dbReference type="EMBL" id="KP089983">
    <property type="protein sequence ID" value="AJY78599.1"/>
    <property type="molecule type" value="Genomic_DNA"/>
</dbReference>
<name>A0A219LVW6_9BIVA</name>
<keyword evidence="1" id="KW-0472">Membrane</keyword>
<evidence type="ECO:0000313" key="2">
    <source>
        <dbReference type="EMBL" id="AJY78599.1"/>
    </source>
</evidence>
<dbReference type="GeneID" id="33912911"/>
<feature type="transmembrane region" description="Helical" evidence="1">
    <location>
        <begin position="89"/>
        <end position="115"/>
    </location>
</feature>
<keyword evidence="2" id="KW-0496">Mitochondrion</keyword>
<keyword evidence="1" id="KW-1133">Transmembrane helix</keyword>
<protein>
    <submittedName>
        <fullName evidence="2">NADH dehydrogenase subunit 6</fullName>
    </submittedName>
</protein>
<organism evidence="2">
    <name type="scientific">Ruditapes decussatus</name>
    <dbReference type="NCBI Taxonomy" id="104385"/>
    <lineage>
        <taxon>Eukaryota</taxon>
        <taxon>Metazoa</taxon>
        <taxon>Spiralia</taxon>
        <taxon>Lophotrochozoa</taxon>
        <taxon>Mollusca</taxon>
        <taxon>Bivalvia</taxon>
        <taxon>Autobranchia</taxon>
        <taxon>Heteroconchia</taxon>
        <taxon>Euheterodonta</taxon>
        <taxon>Imparidentia</taxon>
        <taxon>Neoheterodontei</taxon>
        <taxon>Venerida</taxon>
        <taxon>Veneroidea</taxon>
        <taxon>Veneridae</taxon>
        <taxon>Ruditapes</taxon>
    </lineage>
</organism>
<keyword evidence="1" id="KW-0812">Transmembrane</keyword>
<geneLocation type="mitochondrion" evidence="2"/>
<feature type="transmembrane region" description="Helical" evidence="1">
    <location>
        <begin position="17"/>
        <end position="37"/>
    </location>
</feature>
<reference evidence="2" key="1">
    <citation type="submission" date="2014-10" db="EMBL/GenBank/DDBJ databases">
        <authorList>
            <person name="Seo M.-J."/>
            <person name="Seok Y.J."/>
            <person name="Cha I.-T."/>
        </authorList>
    </citation>
    <scope>NUCLEOTIDE SEQUENCE</scope>
    <source>
        <tissue evidence="2">Gonad</tissue>
    </source>
</reference>
<sequence length="164" mass="17709">MCCMGLMNVMSRYNHPMYFGFALLFLVAGLSGVLSFYGGVYGFMVFMCIVSGILVVFAYSVALAPLVLEEAEFYGLASEQKTFLGGASMSFSSLGAFLVSVVFIYCLVLLGTFIVSSISVTSFQSVLYVSKAWGVAMSLFSLFLFLIMVFSVSVASKYSGALIK</sequence>
<feature type="transmembrane region" description="Helical" evidence="1">
    <location>
        <begin position="43"/>
        <end position="68"/>
    </location>
</feature>
<accession>A0A219LVW6</accession>
<dbReference type="AlphaFoldDB" id="A0A219LVW6"/>
<dbReference type="RefSeq" id="YP_009422194.1">
    <property type="nucleotide sequence ID" value="NC_035757.1"/>
</dbReference>